<proteinExistence type="predicted"/>
<sequence>MVNMTKRVNLSTAQLKAPAEFECSWAGEAAMGPTHYSRQILSLKQSFSQ</sequence>
<protein>
    <submittedName>
        <fullName evidence="1">Uncharacterized protein</fullName>
    </submittedName>
</protein>
<name>A0A2P2PF04_RHIMU</name>
<organism evidence="1">
    <name type="scientific">Rhizophora mucronata</name>
    <name type="common">Asiatic mangrove</name>
    <dbReference type="NCBI Taxonomy" id="61149"/>
    <lineage>
        <taxon>Eukaryota</taxon>
        <taxon>Viridiplantae</taxon>
        <taxon>Streptophyta</taxon>
        <taxon>Embryophyta</taxon>
        <taxon>Tracheophyta</taxon>
        <taxon>Spermatophyta</taxon>
        <taxon>Magnoliopsida</taxon>
        <taxon>eudicotyledons</taxon>
        <taxon>Gunneridae</taxon>
        <taxon>Pentapetalae</taxon>
        <taxon>rosids</taxon>
        <taxon>fabids</taxon>
        <taxon>Malpighiales</taxon>
        <taxon>Rhizophoraceae</taxon>
        <taxon>Rhizophora</taxon>
    </lineage>
</organism>
<evidence type="ECO:0000313" key="1">
    <source>
        <dbReference type="EMBL" id="MBX53261.1"/>
    </source>
</evidence>
<reference evidence="1" key="1">
    <citation type="submission" date="2018-02" db="EMBL/GenBank/DDBJ databases">
        <title>Rhizophora mucronata_Transcriptome.</title>
        <authorList>
            <person name="Meera S.P."/>
            <person name="Sreeshan A."/>
            <person name="Augustine A."/>
        </authorList>
    </citation>
    <scope>NUCLEOTIDE SEQUENCE</scope>
    <source>
        <tissue evidence="1">Leaf</tissue>
    </source>
</reference>
<accession>A0A2P2PF04</accession>
<dbReference type="EMBL" id="GGEC01072777">
    <property type="protein sequence ID" value="MBX53261.1"/>
    <property type="molecule type" value="Transcribed_RNA"/>
</dbReference>
<dbReference type="AlphaFoldDB" id="A0A2P2PF04"/>